<sequence>LEMEHKVWLPPSHFPSVCWTHSRLENNKGTLLLSRESHFLQPFIMWMSLSDIGHLNKSRGVIARVPVILDSTELLHITVPLPNTGLCTVVS</sequence>
<reference evidence="1" key="2">
    <citation type="submission" date="2016-06" db="EMBL/GenBank/DDBJ databases">
        <title>The genome of a short-lived fish provides insights into sex chromosome evolution and the genetic control of aging.</title>
        <authorList>
            <person name="Reichwald K."/>
            <person name="Felder M."/>
            <person name="Petzold A."/>
            <person name="Koch P."/>
            <person name="Groth M."/>
            <person name="Platzer M."/>
        </authorList>
    </citation>
    <scope>NUCLEOTIDE SEQUENCE</scope>
    <source>
        <tissue evidence="1">Brain</tissue>
    </source>
</reference>
<protein>
    <submittedName>
        <fullName evidence="1">Uncharacterized protein</fullName>
    </submittedName>
</protein>
<proteinExistence type="predicted"/>
<dbReference type="AlphaFoldDB" id="A0A1A8R5Q2"/>
<name>A0A1A8R5Q2_9TELE</name>
<evidence type="ECO:0000313" key="1">
    <source>
        <dbReference type="EMBL" id="SBS01405.1"/>
    </source>
</evidence>
<organism evidence="1">
    <name type="scientific">Nothobranchius rachovii</name>
    <name type="common">bluefin notho</name>
    <dbReference type="NCBI Taxonomy" id="451742"/>
    <lineage>
        <taxon>Eukaryota</taxon>
        <taxon>Metazoa</taxon>
        <taxon>Chordata</taxon>
        <taxon>Craniata</taxon>
        <taxon>Vertebrata</taxon>
        <taxon>Euteleostomi</taxon>
        <taxon>Actinopterygii</taxon>
        <taxon>Neopterygii</taxon>
        <taxon>Teleostei</taxon>
        <taxon>Neoteleostei</taxon>
        <taxon>Acanthomorphata</taxon>
        <taxon>Ovalentaria</taxon>
        <taxon>Atherinomorphae</taxon>
        <taxon>Cyprinodontiformes</taxon>
        <taxon>Nothobranchiidae</taxon>
        <taxon>Nothobranchius</taxon>
    </lineage>
</organism>
<feature type="non-terminal residue" evidence="1">
    <location>
        <position position="1"/>
    </location>
</feature>
<dbReference type="EMBL" id="HAEH01014938">
    <property type="protein sequence ID" value="SBS01405.1"/>
    <property type="molecule type" value="Transcribed_RNA"/>
</dbReference>
<accession>A0A1A8R5Q2</accession>
<reference evidence="1" key="1">
    <citation type="submission" date="2016-05" db="EMBL/GenBank/DDBJ databases">
        <authorList>
            <person name="Lavstsen T."/>
            <person name="Jespersen J.S."/>
        </authorList>
    </citation>
    <scope>NUCLEOTIDE SEQUENCE</scope>
    <source>
        <tissue evidence="1">Brain</tissue>
    </source>
</reference>
<feature type="non-terminal residue" evidence="1">
    <location>
        <position position="91"/>
    </location>
</feature>
<gene>
    <name evidence="1" type="primary">Nfu_g_1_020893</name>
</gene>